<dbReference type="GO" id="GO:0015628">
    <property type="term" value="P:protein secretion by the type II secretion system"/>
    <property type="evidence" value="ECO:0007669"/>
    <property type="project" value="InterPro"/>
</dbReference>
<dbReference type="NCBIfam" id="TIGR02532">
    <property type="entry name" value="IV_pilin_GFxxxE"/>
    <property type="match status" value="1"/>
</dbReference>
<dbReference type="InterPro" id="IPR012902">
    <property type="entry name" value="N_methyl_site"/>
</dbReference>
<dbReference type="PROSITE" id="PS00409">
    <property type="entry name" value="PROKAR_NTER_METHYL"/>
    <property type="match status" value="1"/>
</dbReference>
<comment type="similarity">
    <text evidence="2">Belongs to the GSP J family.</text>
</comment>
<dbReference type="Pfam" id="PF07963">
    <property type="entry name" value="N_methyl"/>
    <property type="match status" value="1"/>
</dbReference>
<evidence type="ECO:0000256" key="6">
    <source>
        <dbReference type="ARBA" id="ARBA00022519"/>
    </source>
</evidence>
<dbReference type="EMBL" id="JACFXU010000014">
    <property type="protein sequence ID" value="MBA6412909.1"/>
    <property type="molecule type" value="Genomic_DNA"/>
</dbReference>
<evidence type="ECO:0000256" key="4">
    <source>
        <dbReference type="ARBA" id="ARBA00022475"/>
    </source>
</evidence>
<name>A0A7W2YJS3_9GAMM</name>
<comment type="subcellular location">
    <subcellularLocation>
        <location evidence="1">Cell inner membrane</location>
        <topology evidence="1">Single-pass membrane protein</topology>
    </subcellularLocation>
</comment>
<dbReference type="PANTHER" id="PTHR39583:SF2">
    <property type="entry name" value="TYPE II SECRETION SYSTEM PROTEIN J"/>
    <property type="match status" value="1"/>
</dbReference>
<evidence type="ECO:0000256" key="1">
    <source>
        <dbReference type="ARBA" id="ARBA00004377"/>
    </source>
</evidence>
<evidence type="ECO:0000256" key="5">
    <source>
        <dbReference type="ARBA" id="ARBA00022481"/>
    </source>
</evidence>
<keyword evidence="6" id="KW-0997">Cell inner membrane</keyword>
<gene>
    <name evidence="10" type="primary">gspJ</name>
    <name evidence="10" type="ORF">H2508_07275</name>
</gene>
<accession>A0A7W2YJS3</accession>
<sequence>MAVKRAPAAGFTLVEVLVALALTAVIAAAAYTGLSTVISGVESTRAVAQRSWELNRALMFISRDLRQFSQRPIRDEFGEFEPALQGGAAARFLLSLTRSGWHNPNGHPRSALQRVNYLVEDDALWRESYPVLDRAADTQPQRVLLLDQVLDLQLRFLADLGQLQSSSTATEVDTRDWPDSWVANPGEPAAQLAAPLALELRLELADWGEVKRLYVLPPL</sequence>
<reference evidence="10 11" key="1">
    <citation type="submission" date="2020-07" db="EMBL/GenBank/DDBJ databases">
        <title>Halieaceae bacterium, F7430, whole genome shotgun sequencing project.</title>
        <authorList>
            <person name="Jiang S."/>
            <person name="Liu Z.W."/>
            <person name="Du Z.J."/>
        </authorList>
    </citation>
    <scope>NUCLEOTIDE SEQUENCE [LARGE SCALE GENOMIC DNA]</scope>
    <source>
        <strain evidence="10 11">F7430</strain>
    </source>
</reference>
<evidence type="ECO:0000313" key="11">
    <source>
        <dbReference type="Proteomes" id="UP000539350"/>
    </source>
</evidence>
<dbReference type="Pfam" id="PF11612">
    <property type="entry name" value="T2SSJ"/>
    <property type="match status" value="1"/>
</dbReference>
<evidence type="ECO:0000256" key="8">
    <source>
        <dbReference type="ARBA" id="ARBA00022989"/>
    </source>
</evidence>
<evidence type="ECO:0000256" key="9">
    <source>
        <dbReference type="ARBA" id="ARBA00023136"/>
    </source>
</evidence>
<comment type="caution">
    <text evidence="10">The sequence shown here is derived from an EMBL/GenBank/DDBJ whole genome shotgun (WGS) entry which is preliminary data.</text>
</comment>
<evidence type="ECO:0000313" key="10">
    <source>
        <dbReference type="EMBL" id="MBA6412909.1"/>
    </source>
</evidence>
<dbReference type="InterPro" id="IPR045584">
    <property type="entry name" value="Pilin-like"/>
</dbReference>
<evidence type="ECO:0000256" key="3">
    <source>
        <dbReference type="ARBA" id="ARBA00021539"/>
    </source>
</evidence>
<dbReference type="InterPro" id="IPR010055">
    <property type="entry name" value="T2SS_protein-GspJ"/>
</dbReference>
<dbReference type="GO" id="GO:0015627">
    <property type="term" value="C:type II protein secretion system complex"/>
    <property type="evidence" value="ECO:0007669"/>
    <property type="project" value="InterPro"/>
</dbReference>
<keyword evidence="4" id="KW-1003">Cell membrane</keyword>
<dbReference type="PANTHER" id="PTHR39583">
    <property type="entry name" value="TYPE II SECRETION SYSTEM PROTEIN J-RELATED"/>
    <property type="match status" value="1"/>
</dbReference>
<keyword evidence="8" id="KW-1133">Transmembrane helix</keyword>
<dbReference type="Proteomes" id="UP000539350">
    <property type="component" value="Unassembled WGS sequence"/>
</dbReference>
<organism evidence="10 11">
    <name type="scientific">Sediminihaliea albiluteola</name>
    <dbReference type="NCBI Taxonomy" id="2758564"/>
    <lineage>
        <taxon>Bacteria</taxon>
        <taxon>Pseudomonadati</taxon>
        <taxon>Pseudomonadota</taxon>
        <taxon>Gammaproteobacteria</taxon>
        <taxon>Cellvibrionales</taxon>
        <taxon>Halieaceae</taxon>
        <taxon>Sediminihaliea</taxon>
    </lineage>
</organism>
<dbReference type="InterPro" id="IPR051621">
    <property type="entry name" value="T2SS_protein_J"/>
</dbReference>
<dbReference type="NCBIfam" id="TIGR01711">
    <property type="entry name" value="gspJ"/>
    <property type="match status" value="1"/>
</dbReference>
<keyword evidence="5" id="KW-0488">Methylation</keyword>
<keyword evidence="7" id="KW-0812">Transmembrane</keyword>
<dbReference type="SUPFAM" id="SSF54523">
    <property type="entry name" value="Pili subunits"/>
    <property type="match status" value="1"/>
</dbReference>
<evidence type="ECO:0000256" key="7">
    <source>
        <dbReference type="ARBA" id="ARBA00022692"/>
    </source>
</evidence>
<evidence type="ECO:0000256" key="2">
    <source>
        <dbReference type="ARBA" id="ARBA00011084"/>
    </source>
</evidence>
<dbReference type="Gene3D" id="3.10.610.10">
    <property type="entry name" value="GSPII I/J protein-like"/>
    <property type="match status" value="1"/>
</dbReference>
<dbReference type="Gene3D" id="2.10.70.20">
    <property type="entry name" value="gspk-gspi-gspj complex like domains"/>
    <property type="match status" value="1"/>
</dbReference>
<dbReference type="GO" id="GO:0005886">
    <property type="term" value="C:plasma membrane"/>
    <property type="evidence" value="ECO:0007669"/>
    <property type="project" value="UniProtKB-SubCell"/>
</dbReference>
<keyword evidence="9" id="KW-0472">Membrane</keyword>
<protein>
    <recommendedName>
        <fullName evidence="3">Type II secretion system protein J</fullName>
    </recommendedName>
</protein>
<proteinExistence type="inferred from homology"/>
<keyword evidence="11" id="KW-1185">Reference proteome</keyword>
<dbReference type="AlphaFoldDB" id="A0A7W2YJS3"/>